<dbReference type="RefSeq" id="WP_115330962.1">
    <property type="nucleotide sequence ID" value="NZ_CAAAHP010000001.1"/>
</dbReference>
<feature type="transmembrane region" description="Helical" evidence="6">
    <location>
        <begin position="39"/>
        <end position="59"/>
    </location>
</feature>
<gene>
    <name evidence="7" type="primary">rhtC</name>
    <name evidence="7" type="ORF">NCTC13316_01413</name>
</gene>
<dbReference type="Pfam" id="PF01810">
    <property type="entry name" value="LysE"/>
    <property type="match status" value="1"/>
</dbReference>
<protein>
    <submittedName>
        <fullName evidence="7">Transporter</fullName>
    </submittedName>
</protein>
<dbReference type="GO" id="GO:0015171">
    <property type="term" value="F:amino acid transmembrane transporter activity"/>
    <property type="evidence" value="ECO:0007669"/>
    <property type="project" value="TreeGrafter"/>
</dbReference>
<dbReference type="Proteomes" id="UP000254794">
    <property type="component" value="Unassembled WGS sequence"/>
</dbReference>
<keyword evidence="2" id="KW-1003">Cell membrane</keyword>
<evidence type="ECO:0000256" key="5">
    <source>
        <dbReference type="ARBA" id="ARBA00023136"/>
    </source>
</evidence>
<evidence type="ECO:0000313" key="7">
    <source>
        <dbReference type="EMBL" id="STX51318.1"/>
    </source>
</evidence>
<sequence>MFSIVISILLLHLGFVALPGPDFAIALNTSLTNGRKAGILCASGIATGMLLNGLISFLLGSAINKNYPKLYFLFISLGLLYLFYIGFSLILKFYFSDRNIYYKPAPIQLKKSFLTGFITNLTNIKITLFFTSILPLFMSLNKYFQFLALASIGITTFAWFSFVAYFCDKKIKTIFINKIHQVELVMGIIIIIFAIATFYKFVM</sequence>
<feature type="transmembrane region" description="Helical" evidence="6">
    <location>
        <begin position="112"/>
        <end position="137"/>
    </location>
</feature>
<accession>A0A378JKW1</accession>
<keyword evidence="4 6" id="KW-1133">Transmembrane helix</keyword>
<evidence type="ECO:0000256" key="6">
    <source>
        <dbReference type="SAM" id="Phobius"/>
    </source>
</evidence>
<evidence type="ECO:0000313" key="8">
    <source>
        <dbReference type="Proteomes" id="UP000254794"/>
    </source>
</evidence>
<evidence type="ECO:0000256" key="4">
    <source>
        <dbReference type="ARBA" id="ARBA00022989"/>
    </source>
</evidence>
<feature type="transmembrane region" description="Helical" evidence="6">
    <location>
        <begin position="179"/>
        <end position="199"/>
    </location>
</feature>
<dbReference type="PANTHER" id="PTHR30086:SF19">
    <property type="entry name" value="THREONINE EFFLUX PROTEIN"/>
    <property type="match status" value="1"/>
</dbReference>
<dbReference type="InterPro" id="IPR001123">
    <property type="entry name" value="LeuE-type"/>
</dbReference>
<reference evidence="7 8" key="1">
    <citation type="submission" date="2018-06" db="EMBL/GenBank/DDBJ databases">
        <authorList>
            <consortium name="Pathogen Informatics"/>
            <person name="Doyle S."/>
        </authorList>
    </citation>
    <scope>NUCLEOTIDE SEQUENCE [LARGE SCALE GENOMIC DNA]</scope>
    <source>
        <strain evidence="7 8">NCTC13316</strain>
    </source>
</reference>
<feature type="transmembrane region" description="Helical" evidence="6">
    <location>
        <begin position="143"/>
        <end position="167"/>
    </location>
</feature>
<proteinExistence type="predicted"/>
<dbReference type="OrthoDB" id="581870at2"/>
<name>A0A378JKW1_9GAMM</name>
<evidence type="ECO:0000256" key="3">
    <source>
        <dbReference type="ARBA" id="ARBA00022692"/>
    </source>
</evidence>
<comment type="subcellular location">
    <subcellularLocation>
        <location evidence="1">Cell membrane</location>
        <topology evidence="1">Multi-pass membrane protein</topology>
    </subcellularLocation>
</comment>
<evidence type="ECO:0000256" key="1">
    <source>
        <dbReference type="ARBA" id="ARBA00004651"/>
    </source>
</evidence>
<organism evidence="7 8">
    <name type="scientific">Legionella busanensis</name>
    <dbReference type="NCBI Taxonomy" id="190655"/>
    <lineage>
        <taxon>Bacteria</taxon>
        <taxon>Pseudomonadati</taxon>
        <taxon>Pseudomonadota</taxon>
        <taxon>Gammaproteobacteria</taxon>
        <taxon>Legionellales</taxon>
        <taxon>Legionellaceae</taxon>
        <taxon>Legionella</taxon>
    </lineage>
</organism>
<keyword evidence="8" id="KW-1185">Reference proteome</keyword>
<keyword evidence="5 6" id="KW-0472">Membrane</keyword>
<feature type="transmembrane region" description="Helical" evidence="6">
    <location>
        <begin position="71"/>
        <end position="91"/>
    </location>
</feature>
<dbReference type="AlphaFoldDB" id="A0A378JKW1"/>
<dbReference type="GO" id="GO:0005886">
    <property type="term" value="C:plasma membrane"/>
    <property type="evidence" value="ECO:0007669"/>
    <property type="project" value="UniProtKB-SubCell"/>
</dbReference>
<dbReference type="EMBL" id="UGOD01000001">
    <property type="protein sequence ID" value="STX51318.1"/>
    <property type="molecule type" value="Genomic_DNA"/>
</dbReference>
<feature type="transmembrane region" description="Helical" evidence="6">
    <location>
        <begin position="6"/>
        <end position="27"/>
    </location>
</feature>
<keyword evidence="3 6" id="KW-0812">Transmembrane</keyword>
<evidence type="ECO:0000256" key="2">
    <source>
        <dbReference type="ARBA" id="ARBA00022475"/>
    </source>
</evidence>
<dbReference type="PANTHER" id="PTHR30086">
    <property type="entry name" value="ARGININE EXPORTER PROTEIN ARGO"/>
    <property type="match status" value="1"/>
</dbReference>